<evidence type="ECO:0000313" key="8">
    <source>
        <dbReference type="Proteomes" id="UP001163105"/>
    </source>
</evidence>
<dbReference type="AlphaFoldDB" id="A0AB34FSC0"/>
<dbReference type="PANTHER" id="PTHR23294:SF59">
    <property type="entry name" value="UNC93-LIKE PROTEIN C922.05C"/>
    <property type="match status" value="1"/>
</dbReference>
<accession>A0AB34FSC0</accession>
<feature type="transmembrane region" description="Helical" evidence="6">
    <location>
        <begin position="411"/>
        <end position="432"/>
    </location>
</feature>
<feature type="transmembrane region" description="Helical" evidence="6">
    <location>
        <begin position="383"/>
        <end position="405"/>
    </location>
</feature>
<evidence type="ECO:0000256" key="4">
    <source>
        <dbReference type="ARBA" id="ARBA00023136"/>
    </source>
</evidence>
<dbReference type="GO" id="GO:0016020">
    <property type="term" value="C:membrane"/>
    <property type="evidence" value="ECO:0007669"/>
    <property type="project" value="UniProtKB-SubCell"/>
</dbReference>
<dbReference type="Pfam" id="PF05978">
    <property type="entry name" value="UNC-93"/>
    <property type="match status" value="1"/>
</dbReference>
<organism evidence="7 8">
    <name type="scientific">Purpureocillium lavendulum</name>
    <dbReference type="NCBI Taxonomy" id="1247861"/>
    <lineage>
        <taxon>Eukaryota</taxon>
        <taxon>Fungi</taxon>
        <taxon>Dikarya</taxon>
        <taxon>Ascomycota</taxon>
        <taxon>Pezizomycotina</taxon>
        <taxon>Sordariomycetes</taxon>
        <taxon>Hypocreomycetidae</taxon>
        <taxon>Hypocreales</taxon>
        <taxon>Ophiocordycipitaceae</taxon>
        <taxon>Purpureocillium</taxon>
    </lineage>
</organism>
<feature type="region of interest" description="Disordered" evidence="5">
    <location>
        <begin position="445"/>
        <end position="524"/>
    </location>
</feature>
<feature type="transmembrane region" description="Helical" evidence="6">
    <location>
        <begin position="23"/>
        <end position="45"/>
    </location>
</feature>
<keyword evidence="8" id="KW-1185">Reference proteome</keyword>
<feature type="transmembrane region" description="Helical" evidence="6">
    <location>
        <begin position="304"/>
        <end position="326"/>
    </location>
</feature>
<evidence type="ECO:0000256" key="1">
    <source>
        <dbReference type="ARBA" id="ARBA00004141"/>
    </source>
</evidence>
<feature type="compositionally biased region" description="Basic and acidic residues" evidence="5">
    <location>
        <begin position="502"/>
        <end position="524"/>
    </location>
</feature>
<comment type="subcellular location">
    <subcellularLocation>
        <location evidence="1">Membrane</location>
        <topology evidence="1">Multi-pass membrane protein</topology>
    </subcellularLocation>
</comment>
<feature type="transmembrane region" description="Helical" evidence="6">
    <location>
        <begin position="240"/>
        <end position="260"/>
    </location>
</feature>
<name>A0AB34FSC0_9HYPO</name>
<feature type="transmembrane region" description="Helical" evidence="6">
    <location>
        <begin position="346"/>
        <end position="362"/>
    </location>
</feature>
<proteinExistence type="predicted"/>
<dbReference type="Proteomes" id="UP001163105">
    <property type="component" value="Unassembled WGS sequence"/>
</dbReference>
<gene>
    <name evidence="7" type="ORF">O9K51_07032</name>
</gene>
<dbReference type="EMBL" id="JAQHRD010000005">
    <property type="protein sequence ID" value="KAJ6441236.1"/>
    <property type="molecule type" value="Genomic_DNA"/>
</dbReference>
<sequence length="524" mass="56832">MGSVTDHATPSHFSRRLTFNQNLISGCVLFFTVGVYLAVLGLGAGGGKPSSQRVSDISNSSLYGIYAVFGFFTGAIMNKLGPRLTMTIGVAGYPIYVAGLFYYDRTSHEWFPILGGILLGLSAPMLWSTSGFIQWAYATELEKGKYIAIQYFINQAGSVVGSLVAFIIIFRGTSTMNGSPTSVYITFIILICIAFLFTVFGLVRPRDVRRPDGTPVAVFHNLTMAQELKGVAKVLRDYRVLAMLPVIFSCELALGILPSVNGRYFNLRTRAMNNVIFYLVQLPSSIGCAFLTDRLPFGRRMRGYIAVSVLGVIVFSAWIALLVWVSVSSRWASPPTGGVDWTGSDFAGPFVLYLVFGIVYGSHQQIGMWVMGTFTNEPTVLAIYGGLWKGIAAAGVAVQFGMAAAKVSYHAQIAFALALQVLSIPIMLLLVAKARETNYKSEVGAKEGLAENTSDPSRPADTLPAETKRDVANAPQSDTAAAHAPWPDRDVPADSLPPRRSVKMEQELGTDRDHIQRAAELGSK</sequence>
<feature type="transmembrane region" description="Helical" evidence="6">
    <location>
        <begin position="275"/>
        <end position="292"/>
    </location>
</feature>
<keyword evidence="3 6" id="KW-1133">Transmembrane helix</keyword>
<feature type="transmembrane region" description="Helical" evidence="6">
    <location>
        <begin position="109"/>
        <end position="127"/>
    </location>
</feature>
<dbReference type="SUPFAM" id="SSF103473">
    <property type="entry name" value="MFS general substrate transporter"/>
    <property type="match status" value="1"/>
</dbReference>
<feature type="transmembrane region" description="Helical" evidence="6">
    <location>
        <begin position="84"/>
        <end position="103"/>
    </location>
</feature>
<evidence type="ECO:0000256" key="5">
    <source>
        <dbReference type="SAM" id="MobiDB-lite"/>
    </source>
</evidence>
<dbReference type="Gene3D" id="1.20.1250.20">
    <property type="entry name" value="MFS general substrate transporter like domains"/>
    <property type="match status" value="1"/>
</dbReference>
<dbReference type="InterPro" id="IPR010291">
    <property type="entry name" value="Ion_channel_UNC-93"/>
</dbReference>
<dbReference type="PANTHER" id="PTHR23294">
    <property type="entry name" value="ET TRANSLATION PRODUCT-RELATED"/>
    <property type="match status" value="1"/>
</dbReference>
<evidence type="ECO:0000256" key="3">
    <source>
        <dbReference type="ARBA" id="ARBA00022989"/>
    </source>
</evidence>
<feature type="transmembrane region" description="Helical" evidence="6">
    <location>
        <begin position="148"/>
        <end position="170"/>
    </location>
</feature>
<evidence type="ECO:0000313" key="7">
    <source>
        <dbReference type="EMBL" id="KAJ6441236.1"/>
    </source>
</evidence>
<reference evidence="7" key="1">
    <citation type="submission" date="2023-01" db="EMBL/GenBank/DDBJ databases">
        <title>The growth and conidiation of Purpureocillium lavendulum are regulated by nitrogen source and histone H3K14 acetylation.</title>
        <authorList>
            <person name="Tang P."/>
            <person name="Han J."/>
            <person name="Zhang C."/>
            <person name="Tang P."/>
            <person name="Qi F."/>
            <person name="Zhang K."/>
            <person name="Liang L."/>
        </authorList>
    </citation>
    <scope>NUCLEOTIDE SEQUENCE</scope>
    <source>
        <strain evidence="7">YMF1.00683</strain>
    </source>
</reference>
<feature type="transmembrane region" description="Helical" evidence="6">
    <location>
        <begin position="182"/>
        <end position="203"/>
    </location>
</feature>
<evidence type="ECO:0000256" key="6">
    <source>
        <dbReference type="SAM" id="Phobius"/>
    </source>
</evidence>
<comment type="caution">
    <text evidence="7">The sequence shown here is derived from an EMBL/GenBank/DDBJ whole genome shotgun (WGS) entry which is preliminary data.</text>
</comment>
<evidence type="ECO:0000256" key="2">
    <source>
        <dbReference type="ARBA" id="ARBA00022692"/>
    </source>
</evidence>
<dbReference type="InterPro" id="IPR051617">
    <property type="entry name" value="UNC-93-like_regulator"/>
</dbReference>
<dbReference type="InterPro" id="IPR036259">
    <property type="entry name" value="MFS_trans_sf"/>
</dbReference>
<feature type="transmembrane region" description="Helical" evidence="6">
    <location>
        <begin position="57"/>
        <end position="77"/>
    </location>
</feature>
<keyword evidence="2 6" id="KW-0812">Transmembrane</keyword>
<keyword evidence="4 6" id="KW-0472">Membrane</keyword>
<protein>
    <submittedName>
        <fullName evidence="7">Membrane protein C6F6.04c</fullName>
    </submittedName>
</protein>